<dbReference type="Proteomes" id="UP000192940">
    <property type="component" value="Chromosome I"/>
</dbReference>
<dbReference type="InterPro" id="IPR013968">
    <property type="entry name" value="PKS_KR"/>
</dbReference>
<dbReference type="InterPro" id="IPR018201">
    <property type="entry name" value="Ketoacyl_synth_AS"/>
</dbReference>
<dbReference type="InterPro" id="IPR049551">
    <property type="entry name" value="PKS_DH_C"/>
</dbReference>
<evidence type="ECO:0000259" key="5">
    <source>
        <dbReference type="PROSITE" id="PS50075"/>
    </source>
</evidence>
<dbReference type="GO" id="GO:0071770">
    <property type="term" value="P:DIM/DIP cell wall layer assembly"/>
    <property type="evidence" value="ECO:0007669"/>
    <property type="project" value="TreeGrafter"/>
</dbReference>
<dbReference type="SUPFAM" id="SSF47336">
    <property type="entry name" value="ACP-like"/>
    <property type="match status" value="1"/>
</dbReference>
<dbReference type="InterPro" id="IPR014030">
    <property type="entry name" value="Ketoacyl_synth_N"/>
</dbReference>
<dbReference type="STRING" id="1313296.SAMN05661091_4409"/>
<accession>A0A1X7HLB6</accession>
<evidence type="ECO:0000259" key="7">
    <source>
        <dbReference type="PROSITE" id="PS52019"/>
    </source>
</evidence>
<dbReference type="CDD" id="cd08953">
    <property type="entry name" value="KR_2_SDR_x"/>
    <property type="match status" value="1"/>
</dbReference>
<dbReference type="Pfam" id="PF00550">
    <property type="entry name" value="PP-binding"/>
    <property type="match status" value="1"/>
</dbReference>
<dbReference type="PROSITE" id="PS52004">
    <property type="entry name" value="KS3_2"/>
    <property type="match status" value="1"/>
</dbReference>
<dbReference type="InterPro" id="IPR050091">
    <property type="entry name" value="PKS_NRPS_Biosynth_Enz"/>
</dbReference>
<dbReference type="InterPro" id="IPR036736">
    <property type="entry name" value="ACP-like_sf"/>
</dbReference>
<dbReference type="Pfam" id="PF00109">
    <property type="entry name" value="ketoacyl-synt"/>
    <property type="match status" value="1"/>
</dbReference>
<feature type="region of interest" description="C-terminal hotdog fold" evidence="4">
    <location>
        <begin position="827"/>
        <end position="972"/>
    </location>
</feature>
<dbReference type="SMART" id="SM00822">
    <property type="entry name" value="PKS_KR"/>
    <property type="match status" value="1"/>
</dbReference>
<dbReference type="Pfam" id="PF02801">
    <property type="entry name" value="Ketoacyl-synt_C"/>
    <property type="match status" value="1"/>
</dbReference>
<gene>
    <name evidence="8" type="ORF">SAMN05661091_4409</name>
</gene>
<feature type="active site" description="Proton donor; for dehydratase activity" evidence="4">
    <location>
        <position position="890"/>
    </location>
</feature>
<dbReference type="InterPro" id="IPR020807">
    <property type="entry name" value="PKS_DH"/>
</dbReference>
<dbReference type="GO" id="GO:0006633">
    <property type="term" value="P:fatty acid biosynthetic process"/>
    <property type="evidence" value="ECO:0007669"/>
    <property type="project" value="InterPro"/>
</dbReference>
<dbReference type="Pfam" id="PF22621">
    <property type="entry name" value="CurL-like_PKS_C"/>
    <property type="match status" value="1"/>
</dbReference>
<dbReference type="Pfam" id="PF14765">
    <property type="entry name" value="PS-DH"/>
    <property type="match status" value="1"/>
</dbReference>
<reference evidence="8 9" key="1">
    <citation type="submission" date="2017-04" db="EMBL/GenBank/DDBJ databases">
        <authorList>
            <person name="Afonso C.L."/>
            <person name="Miller P.J."/>
            <person name="Scott M.A."/>
            <person name="Spackman E."/>
            <person name="Goraichik I."/>
            <person name="Dimitrov K.M."/>
            <person name="Suarez D.L."/>
            <person name="Swayne D.E."/>
        </authorList>
    </citation>
    <scope>NUCLEOTIDE SEQUENCE [LARGE SCALE GENOMIC DNA]</scope>
    <source>
        <strain evidence="8 9">N3/975</strain>
    </source>
</reference>
<dbReference type="GO" id="GO:0004315">
    <property type="term" value="F:3-oxoacyl-[acyl-carrier-protein] synthase activity"/>
    <property type="evidence" value="ECO:0007669"/>
    <property type="project" value="InterPro"/>
</dbReference>
<keyword evidence="2" id="KW-0597">Phosphoprotein</keyword>
<dbReference type="InterPro" id="IPR049900">
    <property type="entry name" value="PKS_mFAS_DH"/>
</dbReference>
<dbReference type="Gene3D" id="1.10.1240.100">
    <property type="match status" value="1"/>
</dbReference>
<evidence type="ECO:0000256" key="3">
    <source>
        <dbReference type="ARBA" id="ARBA00022679"/>
    </source>
</evidence>
<dbReference type="InterPro" id="IPR049552">
    <property type="entry name" value="PKS_DH_N"/>
</dbReference>
<evidence type="ECO:0000256" key="1">
    <source>
        <dbReference type="ARBA" id="ARBA00022450"/>
    </source>
</evidence>
<feature type="region of interest" description="N-terminal hotdog fold" evidence="4">
    <location>
        <begin position="687"/>
        <end position="812"/>
    </location>
</feature>
<dbReference type="Pfam" id="PF21394">
    <property type="entry name" value="Beta-ketacyl_N"/>
    <property type="match status" value="1"/>
</dbReference>
<dbReference type="Pfam" id="PF21089">
    <property type="entry name" value="PKS_DH_N"/>
    <property type="match status" value="1"/>
</dbReference>
<feature type="domain" description="Carrier" evidence="5">
    <location>
        <begin position="1504"/>
        <end position="1579"/>
    </location>
</feature>
<dbReference type="GO" id="GO:0005886">
    <property type="term" value="C:plasma membrane"/>
    <property type="evidence" value="ECO:0007669"/>
    <property type="project" value="TreeGrafter"/>
</dbReference>
<dbReference type="SUPFAM" id="SSF53901">
    <property type="entry name" value="Thiolase-like"/>
    <property type="match status" value="1"/>
</dbReference>
<dbReference type="InterPro" id="IPR057326">
    <property type="entry name" value="KR_dom"/>
</dbReference>
<dbReference type="PROSITE" id="PS52019">
    <property type="entry name" value="PKS_MFAS_DH"/>
    <property type="match status" value="1"/>
</dbReference>
<dbReference type="InterPro" id="IPR042104">
    <property type="entry name" value="PKS_dehydratase_sf"/>
</dbReference>
<keyword evidence="1" id="KW-0596">Phosphopantetheine</keyword>
<dbReference type="InterPro" id="IPR036291">
    <property type="entry name" value="NAD(P)-bd_dom_sf"/>
</dbReference>
<dbReference type="Gene3D" id="3.40.47.10">
    <property type="match status" value="1"/>
</dbReference>
<dbReference type="Gene3D" id="3.40.50.720">
    <property type="entry name" value="NAD(P)-binding Rossmann-like Domain"/>
    <property type="match status" value="1"/>
</dbReference>
<evidence type="ECO:0000313" key="8">
    <source>
        <dbReference type="EMBL" id="SMF88794.1"/>
    </source>
</evidence>
<dbReference type="GO" id="GO:0004312">
    <property type="term" value="F:fatty acid synthase activity"/>
    <property type="evidence" value="ECO:0007669"/>
    <property type="project" value="TreeGrafter"/>
</dbReference>
<dbReference type="PROSITE" id="PS00606">
    <property type="entry name" value="KS3_1"/>
    <property type="match status" value="1"/>
</dbReference>
<keyword evidence="3" id="KW-0808">Transferase</keyword>
<feature type="domain" description="PKS/mFAS DH" evidence="7">
    <location>
        <begin position="687"/>
        <end position="972"/>
    </location>
</feature>
<dbReference type="SMART" id="SM00825">
    <property type="entry name" value="PKS_KS"/>
    <property type="match status" value="1"/>
</dbReference>
<dbReference type="RefSeq" id="WP_244562785.1">
    <property type="nucleotide sequence ID" value="NZ_LT840184.1"/>
</dbReference>
<dbReference type="InterPro" id="IPR009081">
    <property type="entry name" value="PP-bd_ACP"/>
</dbReference>
<evidence type="ECO:0000256" key="2">
    <source>
        <dbReference type="ARBA" id="ARBA00022553"/>
    </source>
</evidence>
<evidence type="ECO:0000259" key="6">
    <source>
        <dbReference type="PROSITE" id="PS52004"/>
    </source>
</evidence>
<dbReference type="CDD" id="cd00833">
    <property type="entry name" value="PKS"/>
    <property type="match status" value="1"/>
</dbReference>
<dbReference type="PANTHER" id="PTHR43775">
    <property type="entry name" value="FATTY ACID SYNTHASE"/>
    <property type="match status" value="1"/>
</dbReference>
<evidence type="ECO:0000313" key="9">
    <source>
        <dbReference type="Proteomes" id="UP000192940"/>
    </source>
</evidence>
<dbReference type="Pfam" id="PF08659">
    <property type="entry name" value="KR"/>
    <property type="match status" value="1"/>
</dbReference>
<name>A0A1X7HLB6_9BACL</name>
<proteinExistence type="predicted"/>
<keyword evidence="9" id="KW-1185">Reference proteome</keyword>
<protein>
    <submittedName>
        <fullName evidence="8">Phosphopantetheine attachment site</fullName>
    </submittedName>
</protein>
<organism evidence="8 9">
    <name type="scientific">Paenibacillus uliginis N3/975</name>
    <dbReference type="NCBI Taxonomy" id="1313296"/>
    <lineage>
        <taxon>Bacteria</taxon>
        <taxon>Bacillati</taxon>
        <taxon>Bacillota</taxon>
        <taxon>Bacilli</taxon>
        <taxon>Bacillales</taxon>
        <taxon>Paenibacillaceae</taxon>
        <taxon>Paenibacillus</taxon>
    </lineage>
</organism>
<evidence type="ECO:0000256" key="4">
    <source>
        <dbReference type="PROSITE-ProRule" id="PRU01363"/>
    </source>
</evidence>
<dbReference type="InterPro" id="IPR049490">
    <property type="entry name" value="C883_1060-like_KR_N"/>
</dbReference>
<dbReference type="SMART" id="SM00826">
    <property type="entry name" value="PKS_DH"/>
    <property type="match status" value="1"/>
</dbReference>
<feature type="domain" description="Ketosynthase family 3 (KS3)" evidence="6">
    <location>
        <begin position="37"/>
        <end position="480"/>
    </location>
</feature>
<dbReference type="InterPro" id="IPR016039">
    <property type="entry name" value="Thiolase-like"/>
</dbReference>
<dbReference type="GO" id="GO:0005737">
    <property type="term" value="C:cytoplasm"/>
    <property type="evidence" value="ECO:0007669"/>
    <property type="project" value="TreeGrafter"/>
</dbReference>
<feature type="active site" description="Proton acceptor; for dehydratase activity" evidence="4">
    <location>
        <position position="718"/>
    </location>
</feature>
<dbReference type="EMBL" id="LT840184">
    <property type="protein sequence ID" value="SMF88794.1"/>
    <property type="molecule type" value="Genomic_DNA"/>
</dbReference>
<dbReference type="PROSITE" id="PS50075">
    <property type="entry name" value="CARRIER"/>
    <property type="match status" value="1"/>
</dbReference>
<dbReference type="SUPFAM" id="SSF51735">
    <property type="entry name" value="NAD(P)-binding Rossmann-fold domains"/>
    <property type="match status" value="2"/>
</dbReference>
<sequence length="1590" mass="177790">MNNVKRFILDQLGKQILSQQEAVQLLSELQNKETESTQEIAIIGTACRLPMSNNPEEFWDNLLNGRTCLSPKPADKLIYEKVFKNKHYAEFVGMNQITDDHENLEDFLGLFVEDMDKFDANFFGIPPREAKCIDPEQRVFMEVAWSAIEDAGYGAENIKNTKTGVFVGKDSTTTTEYKYITEWDQMTLSGIWSGILASRINYIFNLKGPAMVLDTACSSGLVAIHEACNSIRNQECEMALAGGISIGSKGAKSVSETEKADEEANGVMQAVSSNDNRVRSFDKKSSGTVFGEGVVVFVLKSLTKAVKDRDHIYGIIKGSAINNDGASNGLTAPNPLAQEEVIIDAWKRAKVAPESISYVEAHGTATQLGDPIEILSLSNAFSKYTDRKQFCGIGSVKTSIGHTVGASGPANLLKVLLSMNQHTLPPSLHFEEPNPHINFMDSPIFVVDKVTHWEDNEQPLRAGVSSYGFSGTNCHMVVEEYQKVQETKTGISRNNILTLSAKTETAMLNIIKNYNKYLENKTQLNIDNLCFTANTGRGDYGYRVAMVINSLEQLKEKIALLSQSGLKSIEDKQIFYNKNHVVSDKRQHKQEGEITESELRHIKSQAQKIADTLKDREEDEDYCAMLLDLCALYVKGANVDWTQVYRQGLYSRIPLPTYPFDRTHYWGDVKVTKIVSEDAAANNQALHPLVERCLVDSMRQNIYLMNFNLKKHWVLQDHKIMGGNILPGTAYIEVIKESFRQCYDNENVVIKNIVFLSPLVASVEDEDLETHIVITKEEGDASFSVVSRHANANGDTWIEHARGNAYFHNDTVGKTAEFNSIVTDPEVTVLPLKTTLDENGMNAFGERWNCVQHFYQNKDEEGLTIYTEVKIPDKLSKDLEEYACHPGLMDTAVNMATMLLYQGEEHFLPFSYKGLKFYKKLPGHFYSKIRRIPKGNDSEIMSFNVVLADMEGNIIAEIEETSLKKINDIHEYVNNSFYGVRWAPQAADKSESLIPDGDILIFTDQSGLSSDLAGRLQTLDNHLYFVSFGEAFAKLDSSHYTVGSSEEDYLKLLESIGPENISTVYHLGTINFNQTDFALEQYPAALNQGLYSLLYLTRGFLNMKNNNVNFVLLTENAHAIDNEEAYIKPANASFLALAKATQAECPLYTYKCIDIDYLTSIDTVMNEALRIDKQAFRVAYRNNVRYTEMLVTIDVQPDDIKEVKIKNEGIYLITGGTGGLGLETALLLGDSGPCNICLLGRRKLQERSEWQAVLDKEEDKKACSLIRGIQRLESKGCNVILRYSDVCDIGQMNIIVEELKAVYGRINGVVHCAGVAGEGFLFRKDMDIFNSVLTPKVFGTVIIDELTRDQELDFFILFSSMQSLFGGLGQGDYTAANAFLDAYASYLLKKGLAAQTVNWPGWSETGMAVDYQVADSLTMFKSLDTHVAISALDNVINSKLSNVVPGQINLDMLWQIGEDNLPFGLSDDLQKKLARYKRKNKDIGSKEVKKLLNPEDLLILGKGKEYTEAEKNVAYIYAITLDLDEIDIYENFNSIGGDSIHAMQLMKELGSIYPGMVDISDIFTYPTVEELAAFIDKKRAVGKADIVTLM</sequence>
<dbReference type="Gene3D" id="1.10.1200.10">
    <property type="entry name" value="ACP-like"/>
    <property type="match status" value="1"/>
</dbReference>
<dbReference type="PANTHER" id="PTHR43775:SF37">
    <property type="entry name" value="SI:DKEY-61P9.11"/>
    <property type="match status" value="1"/>
</dbReference>
<dbReference type="Gene3D" id="3.10.129.110">
    <property type="entry name" value="Polyketide synthase dehydratase"/>
    <property type="match status" value="1"/>
</dbReference>
<dbReference type="InterPro" id="IPR014031">
    <property type="entry name" value="Ketoacyl_synth_C"/>
</dbReference>
<dbReference type="InterPro" id="IPR020841">
    <property type="entry name" value="PKS_Beta-ketoAc_synthase_dom"/>
</dbReference>
<dbReference type="SMART" id="SM01294">
    <property type="entry name" value="PKS_PP_betabranch"/>
    <property type="match status" value="1"/>
</dbReference>